<dbReference type="EMBL" id="LCQD01000029">
    <property type="protein sequence ID" value="KKW10817.1"/>
    <property type="molecule type" value="Genomic_DNA"/>
</dbReference>
<accession>A0A0G1Y7G6</accession>
<dbReference type="Proteomes" id="UP000034588">
    <property type="component" value="Unassembled WGS sequence"/>
</dbReference>
<sequence>MTDNKAMAVLGSRDMLATKSTKELEEVASKLMRLAVGARRLTPTQAAELAIASYILGANPFAGEIYHAGDYTGIMLGVEYYKRLGLEQLRIEDDGKIGEIFAIYEKATHDDAQFDELAGDVAWTVSMTDSVSHGKWLAKQVDLFKILTDKGMDSDKAWAIAERSVGPRPDWKASAVVYASEDFEGEYSARDQTEGKGKQGDKKPQKWDRNERCKKRCFKWALKKRFSRLEIPEDDSMMVIDVQAREIAANIANQLAAKTQEQRVKTPEKLLEELGLGSNPTPPPLPEFTAPVIELSTKMNLQTAQDVLNHEGKRYGDLPNEQLNYMANTLSQALQAGKYKTTEKLNEAQFKLDACLTILQAAAVERNTFANATAGAAPGEG</sequence>
<dbReference type="AlphaFoldDB" id="A0A0G1Y7G6"/>
<reference evidence="2 3" key="1">
    <citation type="journal article" date="2015" name="Nature">
        <title>rRNA introns, odd ribosomes, and small enigmatic genomes across a large radiation of phyla.</title>
        <authorList>
            <person name="Brown C.T."/>
            <person name="Hug L.A."/>
            <person name="Thomas B.C."/>
            <person name="Sharon I."/>
            <person name="Castelle C.J."/>
            <person name="Singh A."/>
            <person name="Wilkins M.J."/>
            <person name="Williams K.H."/>
            <person name="Banfield J.F."/>
        </authorList>
    </citation>
    <scope>NUCLEOTIDE SEQUENCE [LARGE SCALE GENOMIC DNA]</scope>
</reference>
<evidence type="ECO:0000313" key="3">
    <source>
        <dbReference type="Proteomes" id="UP000034588"/>
    </source>
</evidence>
<gene>
    <name evidence="2" type="ORF">UY48_C0029G0004</name>
</gene>
<evidence type="ECO:0000313" key="2">
    <source>
        <dbReference type="EMBL" id="KKW10817.1"/>
    </source>
</evidence>
<feature type="region of interest" description="Disordered" evidence="1">
    <location>
        <begin position="188"/>
        <end position="208"/>
    </location>
</feature>
<proteinExistence type="predicted"/>
<comment type="caution">
    <text evidence="2">The sequence shown here is derived from an EMBL/GenBank/DDBJ whole genome shotgun (WGS) entry which is preliminary data.</text>
</comment>
<name>A0A0G1Y7G6_9BACT</name>
<evidence type="ECO:0000256" key="1">
    <source>
        <dbReference type="SAM" id="MobiDB-lite"/>
    </source>
</evidence>
<protein>
    <submittedName>
        <fullName evidence="2">Uncharacterized protein</fullName>
    </submittedName>
</protein>
<organism evidence="2 3">
    <name type="scientific">Candidatus Gottesmanbacteria bacterium GW2011_GWB1_49_7</name>
    <dbReference type="NCBI Taxonomy" id="1618448"/>
    <lineage>
        <taxon>Bacteria</taxon>
        <taxon>Candidatus Gottesmaniibacteriota</taxon>
    </lineage>
</organism>